<dbReference type="InterPro" id="IPR002550">
    <property type="entry name" value="CNNM"/>
</dbReference>
<comment type="caution">
    <text evidence="6">The sequence shown here is derived from an EMBL/GenBank/DDBJ whole genome shotgun (WGS) entry which is preliminary data.</text>
</comment>
<dbReference type="Gene3D" id="3.90.1280.20">
    <property type="match status" value="1"/>
</dbReference>
<proteinExistence type="predicted"/>
<feature type="domain" description="CNNM transmembrane" evidence="5">
    <location>
        <begin position="63"/>
        <end position="264"/>
    </location>
</feature>
<feature type="transmembrane region" description="Helical" evidence="4">
    <location>
        <begin position="162"/>
        <end position="187"/>
    </location>
</feature>
<dbReference type="InterPro" id="IPR046342">
    <property type="entry name" value="CBS_dom_sf"/>
</dbReference>
<dbReference type="PROSITE" id="PS51846">
    <property type="entry name" value="CNNM"/>
    <property type="match status" value="1"/>
</dbReference>
<dbReference type="SUPFAM" id="SSF56176">
    <property type="entry name" value="FAD-binding/transporter-associated domain-like"/>
    <property type="match status" value="1"/>
</dbReference>
<dbReference type="SUPFAM" id="SSF54631">
    <property type="entry name" value="CBS-domain pair"/>
    <property type="match status" value="1"/>
</dbReference>
<keyword evidence="2" id="KW-1003">Cell membrane</keyword>
<dbReference type="Pfam" id="PF01595">
    <property type="entry name" value="CNNM"/>
    <property type="match status" value="1"/>
</dbReference>
<sequence>TPLQALRPEHSASTNFAIWATDIVSGVAKISSDFFFSKIFTEIFFQSRSTINNLCQELLIQVTTMLIMISILIIVLLIALNFYFSIAEIGLISVDKAILQQQADSGNARAASVLKLVKDPDEYLSAVQVGITLVGILEGLYGGDLMAAWLEPVFRDWGMHKAVAHLTALVTGVGTITYLTIVIGELIPKTLALVNPTKISYLITPSMIFFSRITWPFIKLLTAGTKSILGLFNINTIQQEKLTENDLRSMLTTAYKQGLIDKGEFTLHKNLFSAYDLTAENIMTPASMITYINNHMNREEITETIKRSIHRTFPVASEREVLGALGAKEFFLYPEKPLSELMTPVSFLAINQAVYDIFQQLRRENTNMGVVINAYGECEGVISYHDIVSGLLGGSLPGYNARERYLVQQPDKSWLTYGYTRLSYIRETLNYEWLREYEKEDITIAGLLIDKLAHIPAPGEKVLLNQVSFEVKKMDHHRIDEVIIRTQTLAQ</sequence>
<feature type="transmembrane region" description="Helical" evidence="4">
    <location>
        <begin position="123"/>
        <end position="141"/>
    </location>
</feature>
<dbReference type="InterPro" id="IPR036318">
    <property type="entry name" value="FAD-bd_PCMH-like_sf"/>
</dbReference>
<evidence type="ECO:0000256" key="4">
    <source>
        <dbReference type="SAM" id="Phobius"/>
    </source>
</evidence>
<protein>
    <submittedName>
        <fullName evidence="6">Putative hemolysin</fullName>
    </submittedName>
</protein>
<evidence type="ECO:0000259" key="5">
    <source>
        <dbReference type="PROSITE" id="PS51846"/>
    </source>
</evidence>
<keyword evidence="7" id="KW-1185">Reference proteome</keyword>
<feature type="transmembrane region" description="Helical" evidence="4">
    <location>
        <begin position="58"/>
        <end position="84"/>
    </location>
</feature>
<feature type="non-terminal residue" evidence="6">
    <location>
        <position position="1"/>
    </location>
</feature>
<dbReference type="SMART" id="SM01091">
    <property type="entry name" value="CorC_HlyC"/>
    <property type="match status" value="1"/>
</dbReference>
<organism evidence="6 7">
    <name type="scientific">Chitinophaga polysaccharea</name>
    <dbReference type="NCBI Taxonomy" id="1293035"/>
    <lineage>
        <taxon>Bacteria</taxon>
        <taxon>Pseudomonadati</taxon>
        <taxon>Bacteroidota</taxon>
        <taxon>Chitinophagia</taxon>
        <taxon>Chitinophagales</taxon>
        <taxon>Chitinophagaceae</taxon>
        <taxon>Chitinophaga</taxon>
    </lineage>
</organism>
<dbReference type="InterPro" id="IPR000644">
    <property type="entry name" value="CBS_dom"/>
</dbReference>
<dbReference type="PANTHER" id="PTHR43099:SF5">
    <property type="entry name" value="HLYC_CORC FAMILY TRANSPORTER"/>
    <property type="match status" value="1"/>
</dbReference>
<dbReference type="AlphaFoldDB" id="A0A561PB75"/>
<dbReference type="InterPro" id="IPR016169">
    <property type="entry name" value="FAD-bd_PCMH_sub2"/>
</dbReference>
<evidence type="ECO:0000313" key="6">
    <source>
        <dbReference type="EMBL" id="TWF35391.1"/>
    </source>
</evidence>
<dbReference type="Pfam" id="PF03471">
    <property type="entry name" value="CorC_HlyC"/>
    <property type="match status" value="1"/>
</dbReference>
<dbReference type="PANTHER" id="PTHR43099">
    <property type="entry name" value="UPF0053 PROTEIN YRKA"/>
    <property type="match status" value="1"/>
</dbReference>
<dbReference type="GO" id="GO:0005886">
    <property type="term" value="C:plasma membrane"/>
    <property type="evidence" value="ECO:0007669"/>
    <property type="project" value="UniProtKB-SubCell"/>
</dbReference>
<keyword evidence="3 4" id="KW-0812">Transmembrane</keyword>
<comment type="subcellular location">
    <subcellularLocation>
        <location evidence="1">Cell membrane</location>
        <topology evidence="1">Multi-pass membrane protein</topology>
    </subcellularLocation>
</comment>
<accession>A0A561PB75</accession>
<evidence type="ECO:0000256" key="3">
    <source>
        <dbReference type="PROSITE-ProRule" id="PRU01193"/>
    </source>
</evidence>
<evidence type="ECO:0000256" key="2">
    <source>
        <dbReference type="ARBA" id="ARBA00022475"/>
    </source>
</evidence>
<keyword evidence="3 4" id="KW-1133">Transmembrane helix</keyword>
<reference evidence="6 7" key="1">
    <citation type="submission" date="2019-06" db="EMBL/GenBank/DDBJ databases">
        <title>Sorghum-associated microbial communities from plants grown in Nebraska, USA.</title>
        <authorList>
            <person name="Schachtman D."/>
        </authorList>
    </citation>
    <scope>NUCLEOTIDE SEQUENCE [LARGE SCALE GENOMIC DNA]</scope>
    <source>
        <strain evidence="6 7">1209</strain>
    </source>
</reference>
<dbReference type="Gene3D" id="3.10.580.10">
    <property type="entry name" value="CBS-domain"/>
    <property type="match status" value="1"/>
</dbReference>
<dbReference type="Gene3D" id="3.30.465.10">
    <property type="match status" value="1"/>
</dbReference>
<name>A0A561PB75_9BACT</name>
<evidence type="ECO:0000256" key="1">
    <source>
        <dbReference type="ARBA" id="ARBA00004651"/>
    </source>
</evidence>
<evidence type="ECO:0000313" key="7">
    <source>
        <dbReference type="Proteomes" id="UP000320811"/>
    </source>
</evidence>
<gene>
    <name evidence="6" type="ORF">FHW36_109181</name>
</gene>
<dbReference type="EMBL" id="VIWO01000009">
    <property type="protein sequence ID" value="TWF35391.1"/>
    <property type="molecule type" value="Genomic_DNA"/>
</dbReference>
<dbReference type="Pfam" id="PF00571">
    <property type="entry name" value="CBS"/>
    <property type="match status" value="1"/>
</dbReference>
<dbReference type="InterPro" id="IPR005170">
    <property type="entry name" value="Transptr-assoc_dom"/>
</dbReference>
<dbReference type="Proteomes" id="UP000320811">
    <property type="component" value="Unassembled WGS sequence"/>
</dbReference>
<dbReference type="GO" id="GO:0050660">
    <property type="term" value="F:flavin adenine dinucleotide binding"/>
    <property type="evidence" value="ECO:0007669"/>
    <property type="project" value="InterPro"/>
</dbReference>
<dbReference type="InterPro" id="IPR051676">
    <property type="entry name" value="UPF0053_domain"/>
</dbReference>
<keyword evidence="3 4" id="KW-0472">Membrane</keyword>